<dbReference type="InterPro" id="IPR010982">
    <property type="entry name" value="Lambda_DNA-bd_dom_sf"/>
</dbReference>
<dbReference type="PROSITE" id="PS50943">
    <property type="entry name" value="HTH_CROC1"/>
    <property type="match status" value="1"/>
</dbReference>
<dbReference type="RefSeq" id="WP_242766606.1">
    <property type="nucleotide sequence ID" value="NZ_JALDAY010000006.1"/>
</dbReference>
<dbReference type="SMART" id="SM00530">
    <property type="entry name" value="HTH_XRE"/>
    <property type="match status" value="1"/>
</dbReference>
<feature type="domain" description="HTH cro/C1-type" evidence="1">
    <location>
        <begin position="38"/>
        <end position="85"/>
    </location>
</feature>
<keyword evidence="3" id="KW-1185">Reference proteome</keyword>
<dbReference type="InterPro" id="IPR001387">
    <property type="entry name" value="Cro/C1-type_HTH"/>
</dbReference>
<accession>A0ABS9Y825</accession>
<dbReference type="EMBL" id="JALDAY010000006">
    <property type="protein sequence ID" value="MCI3273382.1"/>
    <property type="molecule type" value="Genomic_DNA"/>
</dbReference>
<dbReference type="Gene3D" id="1.10.260.40">
    <property type="entry name" value="lambda repressor-like DNA-binding domains"/>
    <property type="match status" value="1"/>
</dbReference>
<proteinExistence type="predicted"/>
<protein>
    <submittedName>
        <fullName evidence="2">Helix-turn-helix transcriptional regulator</fullName>
    </submittedName>
</protein>
<evidence type="ECO:0000259" key="1">
    <source>
        <dbReference type="PROSITE" id="PS50943"/>
    </source>
</evidence>
<dbReference type="Pfam" id="PF17765">
    <property type="entry name" value="MLTR_LBD"/>
    <property type="match status" value="1"/>
</dbReference>
<comment type="caution">
    <text evidence="2">The sequence shown here is derived from an EMBL/GenBank/DDBJ whole genome shotgun (WGS) entry which is preliminary data.</text>
</comment>
<sequence length="290" mass="31761">MDTADGSNALGEFLRARRELVRPEEVGLPAAGIRRVPGLRREEVAMLAGISADYYLRLERGRDRNPSVQVLDALAEVLQLDADSAAHMVELARPKSRRRQPLPRTERVPDGIAMLLDTFAVPAFVQNRCMDVLAANRLAVALSPHMAPGVNRLRALFTEPLAQQLHMDWEQGTAGVVAQLRAAVGAETDDPRLTQLVGELSLKSERFRRLWARHDVRRWEGATTRLRHPQVGELHLRREKLAVTGSDGLLLVVHYAEPGTPSATALALLGSLSAEQEATGAPRTGNGPGR</sequence>
<dbReference type="CDD" id="cd00093">
    <property type="entry name" value="HTH_XRE"/>
    <property type="match status" value="1"/>
</dbReference>
<dbReference type="Pfam" id="PF13560">
    <property type="entry name" value="HTH_31"/>
    <property type="match status" value="1"/>
</dbReference>
<organism evidence="2 3">
    <name type="scientific">Streptomyces cylindrosporus</name>
    <dbReference type="NCBI Taxonomy" id="2927583"/>
    <lineage>
        <taxon>Bacteria</taxon>
        <taxon>Bacillati</taxon>
        <taxon>Actinomycetota</taxon>
        <taxon>Actinomycetes</taxon>
        <taxon>Kitasatosporales</taxon>
        <taxon>Streptomycetaceae</taxon>
        <taxon>Streptomyces</taxon>
    </lineage>
</organism>
<reference evidence="2" key="1">
    <citation type="submission" date="2022-03" db="EMBL/GenBank/DDBJ databases">
        <title>Streptomyces 7R015 and 7R016 isolated from Barleria lupulina in Thailand.</title>
        <authorList>
            <person name="Kanchanasin P."/>
            <person name="Phongsopitanun W."/>
            <person name="Tanasupawat S."/>
        </authorList>
    </citation>
    <scope>NUCLEOTIDE SEQUENCE</scope>
    <source>
        <strain evidence="2">7R015</strain>
    </source>
</reference>
<dbReference type="Proteomes" id="UP001165269">
    <property type="component" value="Unassembled WGS sequence"/>
</dbReference>
<evidence type="ECO:0000313" key="3">
    <source>
        <dbReference type="Proteomes" id="UP001165269"/>
    </source>
</evidence>
<dbReference type="PANTHER" id="PTHR35010:SF2">
    <property type="entry name" value="BLL4672 PROTEIN"/>
    <property type="match status" value="1"/>
</dbReference>
<dbReference type="PANTHER" id="PTHR35010">
    <property type="entry name" value="BLL4672 PROTEIN-RELATED"/>
    <property type="match status" value="1"/>
</dbReference>
<dbReference type="InterPro" id="IPR041413">
    <property type="entry name" value="MLTR_LBD"/>
</dbReference>
<gene>
    <name evidence="2" type="ORF">MQP27_19960</name>
</gene>
<dbReference type="Gene3D" id="3.30.450.180">
    <property type="match status" value="1"/>
</dbReference>
<evidence type="ECO:0000313" key="2">
    <source>
        <dbReference type="EMBL" id="MCI3273382.1"/>
    </source>
</evidence>
<name>A0ABS9Y825_9ACTN</name>
<dbReference type="SUPFAM" id="SSF47413">
    <property type="entry name" value="lambda repressor-like DNA-binding domains"/>
    <property type="match status" value="1"/>
</dbReference>